<keyword evidence="2" id="KW-0012">Acyltransferase</keyword>
<name>A0A6G8AMT6_9ENTE</name>
<dbReference type="GO" id="GO:0005737">
    <property type="term" value="C:cytoplasm"/>
    <property type="evidence" value="ECO:0007669"/>
    <property type="project" value="UniProtKB-SubCell"/>
</dbReference>
<keyword evidence="3" id="KW-0963">Cytoplasm</keyword>
<dbReference type="Proteomes" id="UP000500890">
    <property type="component" value="Chromosome"/>
</dbReference>
<dbReference type="GO" id="GO:0008999">
    <property type="term" value="F:protein-N-terminal-alanine acetyltransferase activity"/>
    <property type="evidence" value="ECO:0007669"/>
    <property type="project" value="UniProtKB-EC"/>
</dbReference>
<gene>
    <name evidence="5" type="primary">rimI</name>
    <name evidence="5" type="ORF">G7081_04590</name>
</gene>
<dbReference type="EMBL" id="CP049886">
    <property type="protein sequence ID" value="QIL46394.1"/>
    <property type="molecule type" value="Genomic_DNA"/>
</dbReference>
<proteinExistence type="inferred from homology"/>
<comment type="similarity">
    <text evidence="3">Belongs to the acetyltransferase family. RimI subfamily.</text>
</comment>
<dbReference type="PANTHER" id="PTHR42919">
    <property type="entry name" value="N-ALPHA-ACETYLTRANSFERASE"/>
    <property type="match status" value="1"/>
</dbReference>
<dbReference type="NCBIfam" id="TIGR01575">
    <property type="entry name" value="rimI"/>
    <property type="match status" value="1"/>
</dbReference>
<sequence length="148" mass="16831">MSTEQSSCESLARGLWQLADASYDFGSPWTAEQFFDDLSNERSNYLTRLEGNQVIGFISYRQMLDEIEIDNIAVSPKMKGCGTAQSLMEELVDIAKENKVVSVYLEVRSLNEAAVKFYKKNKFIKVGKRKGYYHGPDDDGILMVRPVR</sequence>
<dbReference type="PANTHER" id="PTHR42919:SF8">
    <property type="entry name" value="N-ALPHA-ACETYLTRANSFERASE 50"/>
    <property type="match status" value="1"/>
</dbReference>
<dbReference type="KEGG" id="vah:G7081_04590"/>
<evidence type="ECO:0000313" key="5">
    <source>
        <dbReference type="EMBL" id="QIL46394.1"/>
    </source>
</evidence>
<protein>
    <recommendedName>
        <fullName evidence="3">[Ribosomal protein bS18]-alanine N-acetyltransferase</fullName>
        <ecNumber evidence="3">2.3.1.266</ecNumber>
    </recommendedName>
</protein>
<evidence type="ECO:0000256" key="2">
    <source>
        <dbReference type="ARBA" id="ARBA00023315"/>
    </source>
</evidence>
<dbReference type="InterPro" id="IPR000182">
    <property type="entry name" value="GNAT_dom"/>
</dbReference>
<feature type="domain" description="N-acetyltransferase" evidence="4">
    <location>
        <begin position="1"/>
        <end position="148"/>
    </location>
</feature>
<dbReference type="GO" id="GO:0005840">
    <property type="term" value="C:ribosome"/>
    <property type="evidence" value="ECO:0007669"/>
    <property type="project" value="UniProtKB-KW"/>
</dbReference>
<dbReference type="AlphaFoldDB" id="A0A6G8AMT6"/>
<dbReference type="SUPFAM" id="SSF55729">
    <property type="entry name" value="Acyl-CoA N-acyltransferases (Nat)"/>
    <property type="match status" value="1"/>
</dbReference>
<dbReference type="CDD" id="cd04301">
    <property type="entry name" value="NAT_SF"/>
    <property type="match status" value="1"/>
</dbReference>
<accession>A0A6G8AMT6</accession>
<dbReference type="EC" id="2.3.1.266" evidence="3"/>
<keyword evidence="5" id="KW-0687">Ribonucleoprotein</keyword>
<comment type="catalytic activity">
    <reaction evidence="3">
        <text>N-terminal L-alanyl-[ribosomal protein bS18] + acetyl-CoA = N-terminal N(alpha)-acetyl-L-alanyl-[ribosomal protein bS18] + CoA + H(+)</text>
        <dbReference type="Rhea" id="RHEA:43756"/>
        <dbReference type="Rhea" id="RHEA-COMP:10676"/>
        <dbReference type="Rhea" id="RHEA-COMP:10677"/>
        <dbReference type="ChEBI" id="CHEBI:15378"/>
        <dbReference type="ChEBI" id="CHEBI:57287"/>
        <dbReference type="ChEBI" id="CHEBI:57288"/>
        <dbReference type="ChEBI" id="CHEBI:64718"/>
        <dbReference type="ChEBI" id="CHEBI:83683"/>
        <dbReference type="EC" id="2.3.1.266"/>
    </reaction>
</comment>
<dbReference type="RefSeq" id="WP_166007783.1">
    <property type="nucleotide sequence ID" value="NZ_CP049886.1"/>
</dbReference>
<dbReference type="InterPro" id="IPR016181">
    <property type="entry name" value="Acyl_CoA_acyltransferase"/>
</dbReference>
<dbReference type="InterPro" id="IPR006464">
    <property type="entry name" value="AcTrfase_RimI/Ard1"/>
</dbReference>
<evidence type="ECO:0000313" key="6">
    <source>
        <dbReference type="Proteomes" id="UP000500890"/>
    </source>
</evidence>
<keyword evidence="1 5" id="KW-0808">Transferase</keyword>
<comment type="subcellular location">
    <subcellularLocation>
        <location evidence="3">Cytoplasm</location>
    </subcellularLocation>
</comment>
<evidence type="ECO:0000259" key="4">
    <source>
        <dbReference type="PROSITE" id="PS51186"/>
    </source>
</evidence>
<dbReference type="InterPro" id="IPR051556">
    <property type="entry name" value="N-term/lysine_N-AcTrnsfr"/>
</dbReference>
<keyword evidence="5" id="KW-0689">Ribosomal protein</keyword>
<dbReference type="PROSITE" id="PS51186">
    <property type="entry name" value="GNAT"/>
    <property type="match status" value="1"/>
</dbReference>
<dbReference type="Gene3D" id="3.40.630.30">
    <property type="match status" value="1"/>
</dbReference>
<organism evidence="5 6">
    <name type="scientific">Vagococcus coleopterorum</name>
    <dbReference type="NCBI Taxonomy" id="2714946"/>
    <lineage>
        <taxon>Bacteria</taxon>
        <taxon>Bacillati</taxon>
        <taxon>Bacillota</taxon>
        <taxon>Bacilli</taxon>
        <taxon>Lactobacillales</taxon>
        <taxon>Enterococcaceae</taxon>
        <taxon>Vagococcus</taxon>
    </lineage>
</organism>
<keyword evidence="6" id="KW-1185">Reference proteome</keyword>
<reference evidence="5 6" key="1">
    <citation type="submission" date="2020-03" db="EMBL/GenBank/DDBJ databases">
        <title>Vagococcus sp. nov., isolated from beetles.</title>
        <authorList>
            <person name="Hyun D.-W."/>
            <person name="Bae J.-W."/>
        </authorList>
    </citation>
    <scope>NUCLEOTIDE SEQUENCE [LARGE SCALE GENOMIC DNA]</scope>
    <source>
        <strain evidence="5 6">HDW17A</strain>
    </source>
</reference>
<evidence type="ECO:0000256" key="3">
    <source>
        <dbReference type="RuleBase" id="RU363094"/>
    </source>
</evidence>
<dbReference type="Pfam" id="PF00583">
    <property type="entry name" value="Acetyltransf_1"/>
    <property type="match status" value="1"/>
</dbReference>
<evidence type="ECO:0000256" key="1">
    <source>
        <dbReference type="ARBA" id="ARBA00022679"/>
    </source>
</evidence>
<comment type="function">
    <text evidence="3">Acetylates the N-terminal alanine of ribosomal protein bS18.</text>
</comment>